<dbReference type="Proteomes" id="UP001432322">
    <property type="component" value="Unassembled WGS sequence"/>
</dbReference>
<name>A0AAV5WM08_9BILA</name>
<reference evidence="2" key="1">
    <citation type="submission" date="2023-10" db="EMBL/GenBank/DDBJ databases">
        <title>Genome assembly of Pristionchus species.</title>
        <authorList>
            <person name="Yoshida K."/>
            <person name="Sommer R.J."/>
        </authorList>
    </citation>
    <scope>NUCLEOTIDE SEQUENCE</scope>
    <source>
        <strain evidence="2">RS5133</strain>
    </source>
</reference>
<evidence type="ECO:0000313" key="2">
    <source>
        <dbReference type="EMBL" id="GMT32001.1"/>
    </source>
</evidence>
<evidence type="ECO:0000256" key="1">
    <source>
        <dbReference type="SAM" id="SignalP"/>
    </source>
</evidence>
<keyword evidence="3" id="KW-1185">Reference proteome</keyword>
<gene>
    <name evidence="2" type="ORF">PFISCL1PPCAC_23298</name>
</gene>
<comment type="caution">
    <text evidence="2">The sequence shown here is derived from an EMBL/GenBank/DDBJ whole genome shotgun (WGS) entry which is preliminary data.</text>
</comment>
<dbReference type="AlphaFoldDB" id="A0AAV5WM08"/>
<accession>A0AAV5WM08</accession>
<feature type="signal peptide" evidence="1">
    <location>
        <begin position="1"/>
        <end position="15"/>
    </location>
</feature>
<keyword evidence="1" id="KW-0732">Signal</keyword>
<dbReference type="EMBL" id="BTSY01000006">
    <property type="protein sequence ID" value="GMT32001.1"/>
    <property type="molecule type" value="Genomic_DNA"/>
</dbReference>
<organism evidence="2 3">
    <name type="scientific">Pristionchus fissidentatus</name>
    <dbReference type="NCBI Taxonomy" id="1538716"/>
    <lineage>
        <taxon>Eukaryota</taxon>
        <taxon>Metazoa</taxon>
        <taxon>Ecdysozoa</taxon>
        <taxon>Nematoda</taxon>
        <taxon>Chromadorea</taxon>
        <taxon>Rhabditida</taxon>
        <taxon>Rhabditina</taxon>
        <taxon>Diplogasteromorpha</taxon>
        <taxon>Diplogasteroidea</taxon>
        <taxon>Neodiplogasteridae</taxon>
        <taxon>Pristionchus</taxon>
    </lineage>
</organism>
<proteinExistence type="predicted"/>
<sequence length="542" mass="60356">LALLFLVLTANLSFADECKGFDLPMHPTESCTKNITWRVNHPDPVQQQRIAHATCLDYFPTYFVTAELINDNNTIICTVTAAFQCVDSKAVLIYDKCVVFAETPAEFRSSCAGGGKVPVIYSMKQAQFLAKQAVKLGIGKLWIGTGVDGMTIGADKIRIHSKMFNLIEDDYWDGDTLKTGKNAGAKYLFLRTRTDYELGRWQGHFEQATATAKAAFACEHDAKMVSNQKWYCDKMAALSIDAFWSAKVGEERCVYRTATKYTFTGTKEGLAPITGCHERPTTLHSNGMDDGTSHADVYKHFKTGTLRLAGYPHTQSGSSELEQRLAWRLLDHQGKRQFAGKLLAKWEDGYPKYELTDFPGGYSKTLALKNGKLIDLPPQVKARALCSLSYFQECENRSPCGNLFCTNTKEFQSKTDGFYTCGCPTAHIEKEVNNVKSCEWGKDKSICAILKYFGDNDIPRDFKIKSSGYVGYEYNDRLIHATVRKNCVVDIWAHNVGTPENAKLLEEIGMGDYDVPNAHTETLGGNYLGFSASVVDCNCSDP</sequence>
<feature type="non-terminal residue" evidence="2">
    <location>
        <position position="1"/>
    </location>
</feature>
<feature type="chain" id="PRO_5043394641" evidence="1">
    <location>
        <begin position="16"/>
        <end position="542"/>
    </location>
</feature>
<evidence type="ECO:0000313" key="3">
    <source>
        <dbReference type="Proteomes" id="UP001432322"/>
    </source>
</evidence>
<protein>
    <submittedName>
        <fullName evidence="2">Uncharacterized protein</fullName>
    </submittedName>
</protein>